<evidence type="ECO:0000256" key="1">
    <source>
        <dbReference type="ARBA" id="ARBA00004123"/>
    </source>
</evidence>
<dbReference type="Pfam" id="PF01878">
    <property type="entry name" value="EVE"/>
    <property type="match status" value="1"/>
</dbReference>
<evidence type="ECO:0000259" key="6">
    <source>
        <dbReference type="Pfam" id="PF20684"/>
    </source>
</evidence>
<dbReference type="InterPro" id="IPR052181">
    <property type="entry name" value="5hmC_binding"/>
</dbReference>
<feature type="compositionally biased region" description="Basic and acidic residues" evidence="3">
    <location>
        <begin position="70"/>
        <end position="88"/>
    </location>
</feature>
<keyword evidence="2" id="KW-0539">Nucleus</keyword>
<evidence type="ECO:0000313" key="8">
    <source>
        <dbReference type="Proteomes" id="UP000574317"/>
    </source>
</evidence>
<protein>
    <submittedName>
        <fullName evidence="7">Thymocyte nuclear 1</fullName>
    </submittedName>
</protein>
<dbReference type="PANTHER" id="PTHR14087:SF7">
    <property type="entry name" value="THYMOCYTE NUCLEAR PROTEIN 1"/>
    <property type="match status" value="1"/>
</dbReference>
<name>A0A8H5I480_9HYPO</name>
<evidence type="ECO:0000256" key="2">
    <source>
        <dbReference type="ARBA" id="ARBA00023242"/>
    </source>
</evidence>
<evidence type="ECO:0000256" key="3">
    <source>
        <dbReference type="SAM" id="MobiDB-lite"/>
    </source>
</evidence>
<sequence>MPPRKRSAPTVDASEEAAPKRRSLRQAAKGNPEPEAPAPAKASPPKKVAKATNVKKQEKPKAPAKPAKPAKTEKPEAPKEKKTAKKQEPAQSSSRGVSEDPDIDSIPTINPDAPKHDGQWYWLMKAEPETRIENGVDVKFSIDDLKAKTEPEGWDARNNMRNMNAGDLAFFYARSARQPGAPYYDPKSTKEKPIWDLVHVEFRKKFAVPIGLKELRELGKPGGPLEMMQLLKQSRLSVSKVSSEEWRFLCELADEKANDAGVDKPGKTEWYRVGSPDAYGKVIKLFGRIDEGKFHGAKGQKLSIKGVKGKVWGKVIDLMDKSPKDAIQIFDDVFCNLGPAILTITADRWDGTASVLIFYLRFTVDMRFIICAYAMLFVVMANCIFHTIAAIEYECPAYKGGNCQAIVDIYATSAVINSVSDLILLLLPIWLLHPMKVPLTRKIGISLILMAGGL</sequence>
<feature type="region of interest" description="Disordered" evidence="3">
    <location>
        <begin position="1"/>
        <end position="116"/>
    </location>
</feature>
<organism evidence="7 8">
    <name type="scientific">Fusarium napiforme</name>
    <dbReference type="NCBI Taxonomy" id="42672"/>
    <lineage>
        <taxon>Eukaryota</taxon>
        <taxon>Fungi</taxon>
        <taxon>Dikarya</taxon>
        <taxon>Ascomycota</taxon>
        <taxon>Pezizomycotina</taxon>
        <taxon>Sordariomycetes</taxon>
        <taxon>Hypocreomycetidae</taxon>
        <taxon>Hypocreales</taxon>
        <taxon>Nectriaceae</taxon>
        <taxon>Fusarium</taxon>
        <taxon>Fusarium fujikuroi species complex</taxon>
    </lineage>
</organism>
<keyword evidence="8" id="KW-1185">Reference proteome</keyword>
<dbReference type="Proteomes" id="UP000574317">
    <property type="component" value="Unassembled WGS sequence"/>
</dbReference>
<keyword evidence="4" id="KW-0812">Transmembrane</keyword>
<dbReference type="GO" id="GO:0005634">
    <property type="term" value="C:nucleus"/>
    <property type="evidence" value="ECO:0007669"/>
    <property type="project" value="UniProtKB-SubCell"/>
</dbReference>
<comment type="subcellular location">
    <subcellularLocation>
        <location evidence="1">Nucleus</location>
    </subcellularLocation>
</comment>
<dbReference type="CDD" id="cd21133">
    <property type="entry name" value="EVE"/>
    <property type="match status" value="1"/>
</dbReference>
<keyword evidence="4" id="KW-1133">Transmembrane helix</keyword>
<reference evidence="7 8" key="1">
    <citation type="submission" date="2020-05" db="EMBL/GenBank/DDBJ databases">
        <title>Identification and distribution of gene clusters putatively required for synthesis of sphingolipid metabolism inhibitors in phylogenetically diverse species of the filamentous fungus Fusarium.</title>
        <authorList>
            <person name="Kim H.-S."/>
            <person name="Busman M."/>
            <person name="Brown D.W."/>
            <person name="Divon H."/>
            <person name="Uhlig S."/>
            <person name="Proctor R.H."/>
        </authorList>
    </citation>
    <scope>NUCLEOTIDE SEQUENCE [LARGE SCALE GENOMIC DNA]</scope>
    <source>
        <strain evidence="7 8">NRRL 25196</strain>
    </source>
</reference>
<dbReference type="InterPro" id="IPR047197">
    <property type="entry name" value="THYN1-like_EVE"/>
</dbReference>
<dbReference type="EMBL" id="JAAOAO010000947">
    <property type="protein sequence ID" value="KAF5529849.1"/>
    <property type="molecule type" value="Genomic_DNA"/>
</dbReference>
<evidence type="ECO:0000256" key="4">
    <source>
        <dbReference type="SAM" id="Phobius"/>
    </source>
</evidence>
<evidence type="ECO:0000259" key="5">
    <source>
        <dbReference type="Pfam" id="PF01878"/>
    </source>
</evidence>
<proteinExistence type="predicted"/>
<feature type="compositionally biased region" description="Low complexity" evidence="3">
    <location>
        <begin position="27"/>
        <end position="46"/>
    </location>
</feature>
<feature type="transmembrane region" description="Helical" evidence="4">
    <location>
        <begin position="368"/>
        <end position="389"/>
    </location>
</feature>
<feature type="domain" description="EVE" evidence="5">
    <location>
        <begin position="176"/>
        <end position="252"/>
    </location>
</feature>
<keyword evidence="4" id="KW-0472">Membrane</keyword>
<dbReference type="PANTHER" id="PTHR14087">
    <property type="entry name" value="THYMOCYTE NUCLEAR PROTEIN 1"/>
    <property type="match status" value="1"/>
</dbReference>
<dbReference type="SUPFAM" id="SSF88697">
    <property type="entry name" value="PUA domain-like"/>
    <property type="match status" value="1"/>
</dbReference>
<dbReference type="InterPro" id="IPR015947">
    <property type="entry name" value="PUA-like_sf"/>
</dbReference>
<feature type="domain" description="Rhodopsin" evidence="6">
    <location>
        <begin position="353"/>
        <end position="453"/>
    </location>
</feature>
<feature type="transmembrane region" description="Helical" evidence="4">
    <location>
        <begin position="409"/>
        <end position="432"/>
    </location>
</feature>
<comment type="caution">
    <text evidence="7">The sequence shown here is derived from an EMBL/GenBank/DDBJ whole genome shotgun (WGS) entry which is preliminary data.</text>
</comment>
<accession>A0A8H5I480</accession>
<gene>
    <name evidence="7" type="ORF">FNAPI_13737</name>
</gene>
<dbReference type="AlphaFoldDB" id="A0A8H5I480"/>
<dbReference type="Pfam" id="PF20684">
    <property type="entry name" value="Fung_rhodopsin"/>
    <property type="match status" value="1"/>
</dbReference>
<evidence type="ECO:0000313" key="7">
    <source>
        <dbReference type="EMBL" id="KAF5529849.1"/>
    </source>
</evidence>
<dbReference type="InterPro" id="IPR049326">
    <property type="entry name" value="Rhodopsin_dom_fungi"/>
</dbReference>
<dbReference type="Gene3D" id="3.10.590.10">
    <property type="entry name" value="ph1033 like domains"/>
    <property type="match status" value="2"/>
</dbReference>
<dbReference type="InterPro" id="IPR002740">
    <property type="entry name" value="EVE_domain"/>
</dbReference>